<dbReference type="PANTHER" id="PTHR31793:SF27">
    <property type="entry name" value="NOVEL THIOESTERASE SUPERFAMILY DOMAIN AND SAPOSIN A-TYPE DOMAIN CONTAINING PROTEIN (0610012H03RIK)"/>
    <property type="match status" value="1"/>
</dbReference>
<dbReference type="HOGENOM" id="CLU_101141_5_2_4"/>
<reference evidence="3 4" key="1">
    <citation type="submission" date="2013-04" db="EMBL/GenBank/DDBJ databases">
        <title>The Genome Sequence of Sutterella wadsworthensis HGA0223.</title>
        <authorList>
            <consortium name="The Broad Institute Genomics Platform"/>
            <person name="Earl A."/>
            <person name="Ward D."/>
            <person name="Feldgarden M."/>
            <person name="Gevers D."/>
            <person name="Schmidt T.M."/>
            <person name="Dover J."/>
            <person name="Dai D."/>
            <person name="Walker B."/>
            <person name="Young S."/>
            <person name="Zeng Q."/>
            <person name="Gargeya S."/>
            <person name="Fitzgerald M."/>
            <person name="Haas B."/>
            <person name="Abouelleil A."/>
            <person name="Allen A.W."/>
            <person name="Alvarado L."/>
            <person name="Arachchi H.M."/>
            <person name="Berlin A.M."/>
            <person name="Chapman S.B."/>
            <person name="Gainer-Dewar J."/>
            <person name="Goldberg J."/>
            <person name="Griggs A."/>
            <person name="Gujja S."/>
            <person name="Hansen M."/>
            <person name="Howarth C."/>
            <person name="Imamovic A."/>
            <person name="Ireland A."/>
            <person name="Larimer J."/>
            <person name="McCowan C."/>
            <person name="Murphy C."/>
            <person name="Pearson M."/>
            <person name="Poon T.W."/>
            <person name="Priest M."/>
            <person name="Roberts A."/>
            <person name="Saif S."/>
            <person name="Shea T."/>
            <person name="Sisk P."/>
            <person name="Sykes S."/>
            <person name="Wortman J."/>
            <person name="Nusbaum C."/>
            <person name="Birren B."/>
        </authorList>
    </citation>
    <scope>NUCLEOTIDE SEQUENCE [LARGE SCALE GENOMIC DNA]</scope>
    <source>
        <strain evidence="3 4">HGA0223</strain>
    </source>
</reference>
<dbReference type="PANTHER" id="PTHR31793">
    <property type="entry name" value="4-HYDROXYBENZOYL-COA THIOESTERASE FAMILY MEMBER"/>
    <property type="match status" value="1"/>
</dbReference>
<dbReference type="InterPro" id="IPR029069">
    <property type="entry name" value="HotDog_dom_sf"/>
</dbReference>
<gene>
    <name evidence="3" type="ORF">HMPREF1476_02044</name>
</gene>
<protein>
    <submittedName>
        <fullName evidence="3">YbgC/YbaW family acyl-CoA thioester hydrolase</fullName>
    </submittedName>
</protein>
<keyword evidence="2 3" id="KW-0378">Hydrolase</keyword>
<dbReference type="RefSeq" id="WP_005432128.1">
    <property type="nucleotide sequence ID" value="NZ_KE150481.1"/>
</dbReference>
<evidence type="ECO:0000313" key="3">
    <source>
        <dbReference type="EMBL" id="EPD97901.1"/>
    </source>
</evidence>
<organism evidence="3 4">
    <name type="scientific">Sutterella wadsworthensis HGA0223</name>
    <dbReference type="NCBI Taxonomy" id="1203554"/>
    <lineage>
        <taxon>Bacteria</taxon>
        <taxon>Pseudomonadati</taxon>
        <taxon>Pseudomonadota</taxon>
        <taxon>Betaproteobacteria</taxon>
        <taxon>Burkholderiales</taxon>
        <taxon>Sutterellaceae</taxon>
        <taxon>Sutterella</taxon>
    </lineage>
</organism>
<accession>S3BBQ2</accession>
<dbReference type="PATRIC" id="fig|1203554.3.peg.2125"/>
<evidence type="ECO:0000256" key="2">
    <source>
        <dbReference type="ARBA" id="ARBA00022801"/>
    </source>
</evidence>
<keyword evidence="4" id="KW-1185">Reference proteome</keyword>
<name>S3BBQ2_9BURK</name>
<comment type="similarity">
    <text evidence="1">Belongs to the 4-hydroxybenzoyl-CoA thioesterase family.</text>
</comment>
<dbReference type="InterPro" id="IPR050563">
    <property type="entry name" value="4-hydroxybenzoyl-CoA_TE"/>
</dbReference>
<dbReference type="CDD" id="cd00586">
    <property type="entry name" value="4HBT"/>
    <property type="match status" value="1"/>
</dbReference>
<dbReference type="Gene3D" id="3.10.129.10">
    <property type="entry name" value="Hotdog Thioesterase"/>
    <property type="match status" value="1"/>
</dbReference>
<dbReference type="eggNOG" id="COG0824">
    <property type="taxonomic scope" value="Bacteria"/>
</dbReference>
<dbReference type="SUPFAM" id="SSF54637">
    <property type="entry name" value="Thioesterase/thiol ester dehydrase-isomerase"/>
    <property type="match status" value="1"/>
</dbReference>
<dbReference type="Proteomes" id="UP000014400">
    <property type="component" value="Unassembled WGS sequence"/>
</dbReference>
<evidence type="ECO:0000256" key="1">
    <source>
        <dbReference type="ARBA" id="ARBA00005953"/>
    </source>
</evidence>
<evidence type="ECO:0000313" key="4">
    <source>
        <dbReference type="Proteomes" id="UP000014400"/>
    </source>
</evidence>
<dbReference type="AlphaFoldDB" id="S3BBQ2"/>
<dbReference type="EMBL" id="ATCF01000030">
    <property type="protein sequence ID" value="EPD97901.1"/>
    <property type="molecule type" value="Genomic_DNA"/>
</dbReference>
<dbReference type="GeneID" id="64062584"/>
<dbReference type="GO" id="GO:0047617">
    <property type="term" value="F:fatty acyl-CoA hydrolase activity"/>
    <property type="evidence" value="ECO:0007669"/>
    <property type="project" value="TreeGrafter"/>
</dbReference>
<sequence length="151" mass="17286">MAHKVFEKPIRVHFSNCDPAGIVFHPQYFVLINELMEDFLEDVAGVGFIEIRRYGVGFPVVSVKTQFTKPSRPSDRLMGQVWVEKIGDKSIRFAFVLKDEAEERLRCVETSVCVKLTSDDQFVSWSIPAEIREALAPYVVESESEFLQIRA</sequence>
<dbReference type="STRING" id="1203554.HMPREF1476_02044"/>
<dbReference type="InterPro" id="IPR008272">
    <property type="entry name" value="HB-CoA_thioesterase_AS"/>
</dbReference>
<dbReference type="Pfam" id="PF13279">
    <property type="entry name" value="4HBT_2"/>
    <property type="match status" value="1"/>
</dbReference>
<proteinExistence type="inferred from homology"/>
<comment type="caution">
    <text evidence="3">The sequence shown here is derived from an EMBL/GenBank/DDBJ whole genome shotgun (WGS) entry which is preliminary data.</text>
</comment>
<dbReference type="PROSITE" id="PS01328">
    <property type="entry name" value="4HBCOA_THIOESTERASE"/>
    <property type="match status" value="1"/>
</dbReference>